<dbReference type="HOGENOM" id="CLU_2104841_0_0_9"/>
<evidence type="ECO:0000313" key="2">
    <source>
        <dbReference type="Proteomes" id="UP000003793"/>
    </source>
</evidence>
<dbReference type="EMBL" id="ABVR01000037">
    <property type="protein sequence ID" value="EEG90655.1"/>
    <property type="molecule type" value="Genomic_DNA"/>
</dbReference>
<dbReference type="AlphaFoldDB" id="C0B6W2"/>
<evidence type="ECO:0008006" key="3">
    <source>
        <dbReference type="Google" id="ProtNLM"/>
    </source>
</evidence>
<protein>
    <recommendedName>
        <fullName evidence="3">ASCH domain-containing protein</fullName>
    </recommendedName>
</protein>
<proteinExistence type="predicted"/>
<comment type="caution">
    <text evidence="1">The sequence shown here is derived from an EMBL/GenBank/DDBJ whole genome shotgun (WGS) entry which is preliminary data.</text>
</comment>
<reference evidence="1 2" key="1">
    <citation type="submission" date="2009-02" db="EMBL/GenBank/DDBJ databases">
        <authorList>
            <person name="Fulton L."/>
            <person name="Clifton S."/>
            <person name="Fulton B."/>
            <person name="Xu J."/>
            <person name="Minx P."/>
            <person name="Pepin K.H."/>
            <person name="Johnson M."/>
            <person name="Bhonagiri V."/>
            <person name="Nash W.E."/>
            <person name="Mardis E.R."/>
            <person name="Wilson R.K."/>
        </authorList>
    </citation>
    <scope>NUCLEOTIDE SEQUENCE [LARGE SCALE GENOMIC DNA]</scope>
    <source>
        <strain evidence="1 2">ATCC 27758</strain>
    </source>
</reference>
<organism evidence="1 2">
    <name type="scientific">Coprococcus comes ATCC 27758</name>
    <dbReference type="NCBI Taxonomy" id="470146"/>
    <lineage>
        <taxon>Bacteria</taxon>
        <taxon>Bacillati</taxon>
        <taxon>Bacillota</taxon>
        <taxon>Clostridia</taxon>
        <taxon>Lachnospirales</taxon>
        <taxon>Lachnospiraceae</taxon>
        <taxon>Coprococcus</taxon>
    </lineage>
</organism>
<reference evidence="1 2" key="2">
    <citation type="submission" date="2009-03" db="EMBL/GenBank/DDBJ databases">
        <title>Draft genome sequence of Coprococcus comes (ATCC 27758).</title>
        <authorList>
            <person name="Sudarsanam P."/>
            <person name="Ley R."/>
            <person name="Guruge J."/>
            <person name="Turnbaugh P.J."/>
            <person name="Mahowald M."/>
            <person name="Liep D."/>
            <person name="Gordon J."/>
        </authorList>
    </citation>
    <scope>NUCLEOTIDE SEQUENCE [LARGE SCALE GENOMIC DNA]</scope>
    <source>
        <strain evidence="1 2">ATCC 27758</strain>
    </source>
</reference>
<dbReference type="Proteomes" id="UP000003793">
    <property type="component" value="Unassembled WGS sequence"/>
</dbReference>
<sequence>MCKGSKRSILSFKPEVYEKIKSGKKKFEHRRNFPDEPIMAYMYVSAPVKAIKGIVLNVYTHLEAGNIKEQFFNMAQSKQYNFYSLDRAPAVVLLNNEDYDEEPEPDFNEEADDED</sequence>
<gene>
    <name evidence="1" type="ORF">COPCOM_00883</name>
</gene>
<evidence type="ECO:0000313" key="1">
    <source>
        <dbReference type="EMBL" id="EEG90655.1"/>
    </source>
</evidence>
<accession>C0B6W2</accession>
<name>C0B6W2_9FIRM</name>